<dbReference type="SUPFAM" id="SSF46785">
    <property type="entry name" value="Winged helix' DNA-binding domain"/>
    <property type="match status" value="1"/>
</dbReference>
<dbReference type="GO" id="GO:0003700">
    <property type="term" value="F:DNA-binding transcription factor activity"/>
    <property type="evidence" value="ECO:0007669"/>
    <property type="project" value="InterPro"/>
</dbReference>
<dbReference type="InterPro" id="IPR050950">
    <property type="entry name" value="HTH-type_LysR_regulators"/>
</dbReference>
<dbReference type="InterPro" id="IPR000847">
    <property type="entry name" value="LysR_HTH_N"/>
</dbReference>
<dbReference type="InterPro" id="IPR005119">
    <property type="entry name" value="LysR_subst-bd"/>
</dbReference>
<dbReference type="Pfam" id="PF03466">
    <property type="entry name" value="LysR_substrate"/>
    <property type="match status" value="1"/>
</dbReference>
<dbReference type="Gene3D" id="3.40.190.10">
    <property type="entry name" value="Periplasmic binding protein-like II"/>
    <property type="match status" value="2"/>
</dbReference>
<dbReference type="PANTHER" id="PTHR30419">
    <property type="entry name" value="HTH-TYPE TRANSCRIPTIONAL REGULATOR YBHD"/>
    <property type="match status" value="1"/>
</dbReference>
<gene>
    <name evidence="6" type="ORF">GXY_08994</name>
</gene>
<dbReference type="PRINTS" id="PR00039">
    <property type="entry name" value="HTHLYSR"/>
</dbReference>
<sequence>MENAMKRNRLRIHAASLHYFDAVCRAGTIREAARRLNIASSAVNRQILRLEEEIGAPVFLRLSSGLRLTEAGQLLAAHIRTVLRDAEQVASRLDELRGLRAGHVEIATVAGTCACLLSDTITQMAQDYPKITVGVRIIDTHAIAEAIVNGDVHLGLAFEVPRQPEIHAMHVAQFPLGAVILPQSPMVQKKIVDISEFSEHPIILPKENFANRKQVHSLLFKAGMEDWGQYESGSIDLMKQLVLRGLGVAFMTRIGIEPELRQGLLAHVPLMQGDMPIRSELGLFVHASSPLPVAAGLFADRLMAIIDREYEATHTSAKE</sequence>
<feature type="domain" description="HTH lysR-type" evidence="5">
    <location>
        <begin position="17"/>
        <end position="69"/>
    </location>
</feature>
<dbReference type="AlphaFoldDB" id="D5QF81"/>
<dbReference type="Pfam" id="PF00126">
    <property type="entry name" value="HTH_1"/>
    <property type="match status" value="1"/>
</dbReference>
<evidence type="ECO:0000256" key="1">
    <source>
        <dbReference type="ARBA" id="ARBA00009437"/>
    </source>
</evidence>
<dbReference type="HOGENOM" id="CLU_039613_6_0_5"/>
<comment type="caution">
    <text evidence="6">The sequence shown here is derived from an EMBL/GenBank/DDBJ whole genome shotgun (WGS) entry which is preliminary data.</text>
</comment>
<dbReference type="PANTHER" id="PTHR30419:SF2">
    <property type="entry name" value="LYSR FAMILY TRANSCRIPTIONAL REGULATOR"/>
    <property type="match status" value="1"/>
</dbReference>
<evidence type="ECO:0000256" key="4">
    <source>
        <dbReference type="ARBA" id="ARBA00023163"/>
    </source>
</evidence>
<dbReference type="Proteomes" id="UP000006468">
    <property type="component" value="Chromosome"/>
</dbReference>
<name>D5QF81_NOVHA</name>
<protein>
    <submittedName>
        <fullName evidence="6">Transcriptional regulator</fullName>
    </submittedName>
</protein>
<evidence type="ECO:0000313" key="7">
    <source>
        <dbReference type="Proteomes" id="UP000006468"/>
    </source>
</evidence>
<evidence type="ECO:0000259" key="5">
    <source>
        <dbReference type="PROSITE" id="PS50931"/>
    </source>
</evidence>
<dbReference type="PROSITE" id="PS50931">
    <property type="entry name" value="HTH_LYSR"/>
    <property type="match status" value="1"/>
</dbReference>
<organism evidence="6 7">
    <name type="scientific">Novacetimonas hansenii ATCC 23769</name>
    <dbReference type="NCBI Taxonomy" id="714995"/>
    <lineage>
        <taxon>Bacteria</taxon>
        <taxon>Pseudomonadati</taxon>
        <taxon>Pseudomonadota</taxon>
        <taxon>Alphaproteobacteria</taxon>
        <taxon>Acetobacterales</taxon>
        <taxon>Acetobacteraceae</taxon>
        <taxon>Novacetimonas</taxon>
    </lineage>
</organism>
<evidence type="ECO:0000256" key="3">
    <source>
        <dbReference type="ARBA" id="ARBA00023125"/>
    </source>
</evidence>
<reference evidence="6 7" key="1">
    <citation type="journal article" date="2010" name="J. Bacteriol.">
        <title>Genome sequence of a cellulose-producing bacterium, Gluconacetobacter hansenii ATCC 23769.</title>
        <authorList>
            <person name="Iyer P.R."/>
            <person name="Geib S.M."/>
            <person name="Catchmark J."/>
            <person name="Kao T.H."/>
            <person name="Tien M."/>
        </authorList>
    </citation>
    <scope>NUCLEOTIDE SEQUENCE [LARGE SCALE GENOMIC DNA]</scope>
    <source>
        <strain evidence="6 7">ATCC 23769</strain>
    </source>
</reference>
<dbReference type="InterPro" id="IPR036390">
    <property type="entry name" value="WH_DNA-bd_sf"/>
</dbReference>
<keyword evidence="3" id="KW-0238">DNA-binding</keyword>
<dbReference type="Gene3D" id="1.10.10.10">
    <property type="entry name" value="Winged helix-like DNA-binding domain superfamily/Winged helix DNA-binding domain"/>
    <property type="match status" value="1"/>
</dbReference>
<dbReference type="EMBL" id="ADTV01000034">
    <property type="protein sequence ID" value="EFG84243.1"/>
    <property type="molecule type" value="Genomic_DNA"/>
</dbReference>
<keyword evidence="2" id="KW-0805">Transcription regulation</keyword>
<comment type="similarity">
    <text evidence="1">Belongs to the LysR transcriptional regulatory family.</text>
</comment>
<dbReference type="GO" id="GO:0003677">
    <property type="term" value="F:DNA binding"/>
    <property type="evidence" value="ECO:0007669"/>
    <property type="project" value="UniProtKB-KW"/>
</dbReference>
<evidence type="ECO:0000313" key="6">
    <source>
        <dbReference type="EMBL" id="EFG84243.1"/>
    </source>
</evidence>
<accession>D5QF81</accession>
<keyword evidence="4" id="KW-0804">Transcription</keyword>
<evidence type="ECO:0000256" key="2">
    <source>
        <dbReference type="ARBA" id="ARBA00023015"/>
    </source>
</evidence>
<dbReference type="GO" id="GO:0005829">
    <property type="term" value="C:cytosol"/>
    <property type="evidence" value="ECO:0007669"/>
    <property type="project" value="TreeGrafter"/>
</dbReference>
<proteinExistence type="inferred from homology"/>
<dbReference type="SUPFAM" id="SSF53850">
    <property type="entry name" value="Periplasmic binding protein-like II"/>
    <property type="match status" value="1"/>
</dbReference>
<dbReference type="InterPro" id="IPR036388">
    <property type="entry name" value="WH-like_DNA-bd_sf"/>
</dbReference>